<keyword evidence="2" id="KW-0732">Signal</keyword>
<gene>
    <name evidence="4" type="primary">LOC129927430</name>
</gene>
<evidence type="ECO:0000256" key="2">
    <source>
        <dbReference type="SAM" id="SignalP"/>
    </source>
</evidence>
<evidence type="ECO:0000313" key="3">
    <source>
        <dbReference type="Proteomes" id="UP001165740"/>
    </source>
</evidence>
<evidence type="ECO:0000256" key="1">
    <source>
        <dbReference type="SAM" id="Coils"/>
    </source>
</evidence>
<sequence>MTARSVLLLFPFIMYFAHRTDGCQQKLYATEMQWLDEELADLKFAQHNIEGYKDAILDHRKYRSLNYEINQLVEKMTKELVEKKRLEDVYAKIEANQMKDFDWISQKYKRDMYIAEKKKKEMEELEAKLNLELRQKEARRQEVEGRVFAEREKARQRELQRQKEEEEDEKRSRDVLALQNGQFFAGAYWGEHPAVTKWNARKALNKSRREHERELERQLELELVLLLAQL</sequence>
<proteinExistence type="predicted"/>
<evidence type="ECO:0000313" key="4">
    <source>
        <dbReference type="RefSeq" id="XP_055892515.1"/>
    </source>
</evidence>
<dbReference type="GeneID" id="129927430"/>
<protein>
    <submittedName>
        <fullName evidence="4">Uncharacterized protein LOC129927430 isoform X1</fullName>
    </submittedName>
</protein>
<feature type="signal peptide" evidence="2">
    <location>
        <begin position="1"/>
        <end position="22"/>
    </location>
</feature>
<name>A0A9W3AZ73_BIOGL</name>
<keyword evidence="1" id="KW-0175">Coiled coil</keyword>
<organism evidence="3 4">
    <name type="scientific">Biomphalaria glabrata</name>
    <name type="common">Bloodfluke planorb</name>
    <name type="synonym">Freshwater snail</name>
    <dbReference type="NCBI Taxonomy" id="6526"/>
    <lineage>
        <taxon>Eukaryota</taxon>
        <taxon>Metazoa</taxon>
        <taxon>Spiralia</taxon>
        <taxon>Lophotrochozoa</taxon>
        <taxon>Mollusca</taxon>
        <taxon>Gastropoda</taxon>
        <taxon>Heterobranchia</taxon>
        <taxon>Euthyneura</taxon>
        <taxon>Panpulmonata</taxon>
        <taxon>Hygrophila</taxon>
        <taxon>Lymnaeoidea</taxon>
        <taxon>Planorbidae</taxon>
        <taxon>Biomphalaria</taxon>
    </lineage>
</organism>
<dbReference type="RefSeq" id="XP_055892515.1">
    <property type="nucleotide sequence ID" value="XM_056036540.1"/>
</dbReference>
<reference evidence="4" key="1">
    <citation type="submission" date="2025-08" db="UniProtKB">
        <authorList>
            <consortium name="RefSeq"/>
        </authorList>
    </citation>
    <scope>IDENTIFICATION</scope>
</reference>
<feature type="coiled-coil region" evidence="1">
    <location>
        <begin position="115"/>
        <end position="169"/>
    </location>
</feature>
<dbReference type="Proteomes" id="UP001165740">
    <property type="component" value="Chromosome 7"/>
</dbReference>
<dbReference type="AlphaFoldDB" id="A0A9W3AZ73"/>
<feature type="chain" id="PRO_5040994818" evidence="2">
    <location>
        <begin position="23"/>
        <end position="230"/>
    </location>
</feature>
<keyword evidence="3" id="KW-1185">Reference proteome</keyword>
<dbReference type="OrthoDB" id="6199764at2759"/>
<accession>A0A9W3AZ73</accession>
<feature type="coiled-coil region" evidence="1">
    <location>
        <begin position="35"/>
        <end position="89"/>
    </location>
</feature>